<proteinExistence type="predicted"/>
<evidence type="ECO:0000313" key="3">
    <source>
        <dbReference type="Proteomes" id="UP000314294"/>
    </source>
</evidence>
<accession>A0A4Z2G9C0</accession>
<dbReference type="AlphaFoldDB" id="A0A4Z2G9C0"/>
<evidence type="ECO:0000256" key="1">
    <source>
        <dbReference type="SAM" id="MobiDB-lite"/>
    </source>
</evidence>
<keyword evidence="3" id="KW-1185">Reference proteome</keyword>
<reference evidence="2 3" key="1">
    <citation type="submission" date="2019-03" db="EMBL/GenBank/DDBJ databases">
        <title>First draft genome of Liparis tanakae, snailfish: a comprehensive survey of snailfish specific genes.</title>
        <authorList>
            <person name="Kim W."/>
            <person name="Song I."/>
            <person name="Jeong J.-H."/>
            <person name="Kim D."/>
            <person name="Kim S."/>
            <person name="Ryu S."/>
            <person name="Song J.Y."/>
            <person name="Lee S.K."/>
        </authorList>
    </citation>
    <scope>NUCLEOTIDE SEQUENCE [LARGE SCALE GENOMIC DNA]</scope>
    <source>
        <tissue evidence="2">Muscle</tissue>
    </source>
</reference>
<dbReference type="Proteomes" id="UP000314294">
    <property type="component" value="Unassembled WGS sequence"/>
</dbReference>
<name>A0A4Z2G9C0_9TELE</name>
<feature type="compositionally biased region" description="Low complexity" evidence="1">
    <location>
        <begin position="45"/>
        <end position="54"/>
    </location>
</feature>
<gene>
    <name evidence="2" type="ORF">EYF80_040228</name>
</gene>
<organism evidence="2 3">
    <name type="scientific">Liparis tanakae</name>
    <name type="common">Tanaka's snailfish</name>
    <dbReference type="NCBI Taxonomy" id="230148"/>
    <lineage>
        <taxon>Eukaryota</taxon>
        <taxon>Metazoa</taxon>
        <taxon>Chordata</taxon>
        <taxon>Craniata</taxon>
        <taxon>Vertebrata</taxon>
        <taxon>Euteleostomi</taxon>
        <taxon>Actinopterygii</taxon>
        <taxon>Neopterygii</taxon>
        <taxon>Teleostei</taxon>
        <taxon>Neoteleostei</taxon>
        <taxon>Acanthomorphata</taxon>
        <taxon>Eupercaria</taxon>
        <taxon>Perciformes</taxon>
        <taxon>Cottioidei</taxon>
        <taxon>Cottales</taxon>
        <taxon>Liparidae</taxon>
        <taxon>Liparis</taxon>
    </lineage>
</organism>
<dbReference type="EMBL" id="SRLO01000650">
    <property type="protein sequence ID" value="TNN49553.1"/>
    <property type="molecule type" value="Genomic_DNA"/>
</dbReference>
<sequence>MRERVDELEMRWRRGAIEAEFNPMAEAQAHRSPPVTGVKEERWSTTATRQTTDTQPRSEERKDVLSSGKEALVGWFLHQVY</sequence>
<comment type="caution">
    <text evidence="2">The sequence shown here is derived from an EMBL/GenBank/DDBJ whole genome shotgun (WGS) entry which is preliminary data.</text>
</comment>
<evidence type="ECO:0000313" key="2">
    <source>
        <dbReference type="EMBL" id="TNN49553.1"/>
    </source>
</evidence>
<feature type="region of interest" description="Disordered" evidence="1">
    <location>
        <begin position="23"/>
        <end position="64"/>
    </location>
</feature>
<protein>
    <submittedName>
        <fullName evidence="2">Uncharacterized protein</fullName>
    </submittedName>
</protein>